<dbReference type="PANTHER" id="PTHR45432:SF2">
    <property type="entry name" value="CHAPERONE PROTEIN DNAJ 11, CHLOROPLASTIC"/>
    <property type="match status" value="1"/>
</dbReference>
<gene>
    <name evidence="2" type="primary">ATJ11</name>
    <name evidence="2" type="ORF">MA16_Dca028557</name>
</gene>
<dbReference type="Pfam" id="PF00226">
    <property type="entry name" value="DnaJ"/>
    <property type="match status" value="1"/>
</dbReference>
<name>A0A2I0V7F7_9ASPA</name>
<dbReference type="SMART" id="SM00271">
    <property type="entry name" value="DnaJ"/>
    <property type="match status" value="1"/>
</dbReference>
<dbReference type="EMBL" id="KZ505513">
    <property type="protein sequence ID" value="PKU59333.1"/>
    <property type="molecule type" value="Genomic_DNA"/>
</dbReference>
<dbReference type="Proteomes" id="UP000233837">
    <property type="component" value="Unassembled WGS sequence"/>
</dbReference>
<dbReference type="InterPro" id="IPR001623">
    <property type="entry name" value="DnaJ_domain"/>
</dbReference>
<feature type="domain" description="J" evidence="1">
    <location>
        <begin position="42"/>
        <end position="105"/>
    </location>
</feature>
<organism evidence="2 3">
    <name type="scientific">Dendrobium catenatum</name>
    <dbReference type="NCBI Taxonomy" id="906689"/>
    <lineage>
        <taxon>Eukaryota</taxon>
        <taxon>Viridiplantae</taxon>
        <taxon>Streptophyta</taxon>
        <taxon>Embryophyta</taxon>
        <taxon>Tracheophyta</taxon>
        <taxon>Spermatophyta</taxon>
        <taxon>Magnoliopsida</taxon>
        <taxon>Liliopsida</taxon>
        <taxon>Asparagales</taxon>
        <taxon>Orchidaceae</taxon>
        <taxon>Epidendroideae</taxon>
        <taxon>Malaxideae</taxon>
        <taxon>Dendrobiinae</taxon>
        <taxon>Dendrobium</taxon>
    </lineage>
</organism>
<dbReference type="OrthoDB" id="445556at2759"/>
<dbReference type="Gene3D" id="1.10.287.110">
    <property type="entry name" value="DnaJ domain"/>
    <property type="match status" value="1"/>
</dbReference>
<proteinExistence type="predicted"/>
<dbReference type="CDD" id="cd06257">
    <property type="entry name" value="DnaJ"/>
    <property type="match status" value="1"/>
</dbReference>
<dbReference type="PANTHER" id="PTHR45432">
    <property type="entry name" value="CHAPERONE PROTEIN DNAJ 11, CHLOROPLASTIC-LIKE"/>
    <property type="match status" value="1"/>
</dbReference>
<dbReference type="PROSITE" id="PS50076">
    <property type="entry name" value="DNAJ_2"/>
    <property type="match status" value="1"/>
</dbReference>
<evidence type="ECO:0000313" key="2">
    <source>
        <dbReference type="EMBL" id="PKU59333.1"/>
    </source>
</evidence>
<keyword evidence="3" id="KW-1185">Reference proteome</keyword>
<evidence type="ECO:0000259" key="1">
    <source>
        <dbReference type="PROSITE" id="PS50076"/>
    </source>
</evidence>
<dbReference type="SUPFAM" id="SSF46565">
    <property type="entry name" value="Chaperone J-domain"/>
    <property type="match status" value="1"/>
</dbReference>
<accession>A0A2I0V7F7</accession>
<dbReference type="GO" id="GO:0005783">
    <property type="term" value="C:endoplasmic reticulum"/>
    <property type="evidence" value="ECO:0007669"/>
    <property type="project" value="UniProtKB-ARBA"/>
</dbReference>
<dbReference type="PRINTS" id="PR00625">
    <property type="entry name" value="JDOMAIN"/>
</dbReference>
<dbReference type="STRING" id="906689.A0A2I0V7F7"/>
<reference evidence="2 3" key="1">
    <citation type="journal article" date="2016" name="Sci. Rep.">
        <title>The Dendrobium catenatum Lindl. genome sequence provides insights into polysaccharide synthase, floral development and adaptive evolution.</title>
        <authorList>
            <person name="Zhang G.Q."/>
            <person name="Xu Q."/>
            <person name="Bian C."/>
            <person name="Tsai W.C."/>
            <person name="Yeh C.M."/>
            <person name="Liu K.W."/>
            <person name="Yoshida K."/>
            <person name="Zhang L.S."/>
            <person name="Chang S.B."/>
            <person name="Chen F."/>
            <person name="Shi Y."/>
            <person name="Su Y.Y."/>
            <person name="Zhang Y.Q."/>
            <person name="Chen L.J."/>
            <person name="Yin Y."/>
            <person name="Lin M."/>
            <person name="Huang H."/>
            <person name="Deng H."/>
            <person name="Wang Z.W."/>
            <person name="Zhu S.L."/>
            <person name="Zhao X."/>
            <person name="Deng C."/>
            <person name="Niu S.C."/>
            <person name="Huang J."/>
            <person name="Wang M."/>
            <person name="Liu G.H."/>
            <person name="Yang H.J."/>
            <person name="Xiao X.J."/>
            <person name="Hsiao Y.Y."/>
            <person name="Wu W.L."/>
            <person name="Chen Y.Y."/>
            <person name="Mitsuda N."/>
            <person name="Ohme-Takagi M."/>
            <person name="Luo Y.B."/>
            <person name="Van de Peer Y."/>
            <person name="Liu Z.J."/>
        </authorList>
    </citation>
    <scope>NUCLEOTIDE SEQUENCE [LARGE SCALE GENOMIC DNA]</scope>
    <source>
        <tissue evidence="2">The whole plant</tissue>
    </source>
</reference>
<protein>
    <submittedName>
        <fullName evidence="2">Chaperone protein dnaJ 11, chloroplastic</fullName>
    </submittedName>
</protein>
<reference evidence="2 3" key="2">
    <citation type="journal article" date="2017" name="Nature">
        <title>The Apostasia genome and the evolution of orchids.</title>
        <authorList>
            <person name="Zhang G.Q."/>
            <person name="Liu K.W."/>
            <person name="Li Z."/>
            <person name="Lohaus R."/>
            <person name="Hsiao Y.Y."/>
            <person name="Niu S.C."/>
            <person name="Wang J.Y."/>
            <person name="Lin Y.C."/>
            <person name="Xu Q."/>
            <person name="Chen L.J."/>
            <person name="Yoshida K."/>
            <person name="Fujiwara S."/>
            <person name="Wang Z.W."/>
            <person name="Zhang Y.Q."/>
            <person name="Mitsuda N."/>
            <person name="Wang M."/>
            <person name="Liu G.H."/>
            <person name="Pecoraro L."/>
            <person name="Huang H.X."/>
            <person name="Xiao X.J."/>
            <person name="Lin M."/>
            <person name="Wu X.Y."/>
            <person name="Wu W.L."/>
            <person name="Chen Y.Y."/>
            <person name="Chang S.B."/>
            <person name="Sakamoto S."/>
            <person name="Ohme-Takagi M."/>
            <person name="Yagi M."/>
            <person name="Zeng S.J."/>
            <person name="Shen C.Y."/>
            <person name="Yeh C.M."/>
            <person name="Luo Y.B."/>
            <person name="Tsai W.C."/>
            <person name="Van de Peer Y."/>
            <person name="Liu Z.J."/>
        </authorList>
    </citation>
    <scope>NUCLEOTIDE SEQUENCE [LARGE SCALE GENOMIC DNA]</scope>
    <source>
        <tissue evidence="2">The whole plant</tissue>
    </source>
</reference>
<evidence type="ECO:0000313" key="3">
    <source>
        <dbReference type="Proteomes" id="UP000233837"/>
    </source>
</evidence>
<sequence length="129" mass="13849">MSAIASVAGCPYAAAAIRSPGRPRGTVAMASPAAAKAVEGRGLYAVLGVGERASVGEIKAAYRTLAKRWHPDVAGEGGAGAFLQIQRAYATLSNPRERERYDCSMGLLGLVFRRGERFCTRKWETDQCW</sequence>
<dbReference type="AlphaFoldDB" id="A0A2I0V7F7"/>
<dbReference type="InterPro" id="IPR036869">
    <property type="entry name" value="J_dom_sf"/>
</dbReference>